<dbReference type="Proteomes" id="UP000629468">
    <property type="component" value="Unassembled WGS sequence"/>
</dbReference>
<sequence length="525" mass="56541">MNVLRSPFFRPASRPSSPAPTSLPTQRAEPVSVHSTDRTTGPLNRLALNNFRRPSPATTKPSQDSPTPLVRDGSYLEVLSLKLSEAVSRALAQPAGPALAYEVVAGRRPLPPGRGHVLGQLIALELKTNQNNPHLYRAIIRSLHRPLSVLLTDLCAHLLPLLSSPQFHSPPALSLQGPNINPTQSHALAFMMFAQELLETFDELGLGLEADARGDGLNPIRKGLVSIIARVVSPLIASIRTELMPVIEALETPNSISPKVTTGVKTAIIYHPSIVTLQSAMPIYAKVLTKCTASSASHTHLASFLISLVWKGLLALSNRPFVHSVPSFPVLPSVKRARTPPTPPLTPPLGRFTLKLPPSRPPSPPIVVVPATAAADTRALFNLLNMLPRPSAERADTRLAQEAVDEAFEALNALSTLLDAIHTKSEQDCSADDMALELTALTQDIPSLVALPPILYAYGGPNFDSVAKLLGLSESEYRQGCLSGIGRAEECASVIIHHVMDVMRAHDDTNGITYKWLQLEATNTD</sequence>
<evidence type="ECO:0000256" key="1">
    <source>
        <dbReference type="SAM" id="MobiDB-lite"/>
    </source>
</evidence>
<gene>
    <name evidence="2" type="ORF">Agabi119p4_1799</name>
</gene>
<feature type="compositionally biased region" description="Polar residues" evidence="1">
    <location>
        <begin position="56"/>
        <end position="66"/>
    </location>
</feature>
<feature type="region of interest" description="Disordered" evidence="1">
    <location>
        <begin position="1"/>
        <end position="70"/>
    </location>
</feature>
<accession>A0A8H7F818</accession>
<feature type="compositionally biased region" description="Low complexity" evidence="1">
    <location>
        <begin position="1"/>
        <end position="25"/>
    </location>
</feature>
<reference evidence="2 3" key="1">
    <citation type="journal article" name="Sci. Rep.">
        <title>Telomere-to-telomere assembled and centromere annotated genomes of the two main subspecies of the button mushroom Agaricus bisporus reveal especially polymorphic chromosome ends.</title>
        <authorList>
            <person name="Sonnenberg A.S.M."/>
            <person name="Sedaghat-Telgerd N."/>
            <person name="Lavrijssen B."/>
            <person name="Ohm R.A."/>
            <person name="Hendrickx P.M."/>
            <person name="Scholtmeijer K."/>
            <person name="Baars J.J.P."/>
            <person name="van Peer A."/>
        </authorList>
    </citation>
    <scope>NUCLEOTIDE SEQUENCE [LARGE SCALE GENOMIC DNA]</scope>
    <source>
        <strain evidence="2 3">H119_p4</strain>
    </source>
</reference>
<name>A0A8H7F818_AGABI</name>
<organism evidence="2 3">
    <name type="scientific">Agaricus bisporus var. burnettii</name>
    <dbReference type="NCBI Taxonomy" id="192524"/>
    <lineage>
        <taxon>Eukaryota</taxon>
        <taxon>Fungi</taxon>
        <taxon>Dikarya</taxon>
        <taxon>Basidiomycota</taxon>
        <taxon>Agaricomycotina</taxon>
        <taxon>Agaricomycetes</taxon>
        <taxon>Agaricomycetidae</taxon>
        <taxon>Agaricales</taxon>
        <taxon>Agaricineae</taxon>
        <taxon>Agaricaceae</taxon>
        <taxon>Agaricus</taxon>
    </lineage>
</organism>
<comment type="caution">
    <text evidence="2">The sequence shown here is derived from an EMBL/GenBank/DDBJ whole genome shotgun (WGS) entry which is preliminary data.</text>
</comment>
<dbReference type="EMBL" id="JABXXO010000003">
    <property type="protein sequence ID" value="KAF7782423.1"/>
    <property type="molecule type" value="Genomic_DNA"/>
</dbReference>
<proteinExistence type="predicted"/>
<evidence type="ECO:0000313" key="2">
    <source>
        <dbReference type="EMBL" id="KAF7782423.1"/>
    </source>
</evidence>
<protein>
    <submittedName>
        <fullName evidence="2">Uncharacterized protein</fullName>
    </submittedName>
</protein>
<dbReference type="AlphaFoldDB" id="A0A8H7F818"/>
<evidence type="ECO:0000313" key="3">
    <source>
        <dbReference type="Proteomes" id="UP000629468"/>
    </source>
</evidence>